<name>A0A834EZW4_ORYME</name>
<gene>
    <name evidence="3" type="ORF">FQA47_008873</name>
</gene>
<sequence length="115" mass="12944">MMHYSRGVLSLLALYFSLEETSAAVLPFKIKREVNWLDQEVTPHLSHHADMGSLSVGDGDADGRALLSESVMTPPESVQRQNIHHHKPSEKRRKLAPLDSIGRFQMKSLRNRNAA</sequence>
<feature type="compositionally biased region" description="Basic residues" evidence="1">
    <location>
        <begin position="82"/>
        <end position="95"/>
    </location>
</feature>
<feature type="signal peptide" evidence="2">
    <location>
        <begin position="1"/>
        <end position="23"/>
    </location>
</feature>
<evidence type="ECO:0000256" key="2">
    <source>
        <dbReference type="SAM" id="SignalP"/>
    </source>
</evidence>
<comment type="caution">
    <text evidence="3">The sequence shown here is derived from an EMBL/GenBank/DDBJ whole genome shotgun (WGS) entry which is preliminary data.</text>
</comment>
<feature type="region of interest" description="Disordered" evidence="1">
    <location>
        <begin position="71"/>
        <end position="115"/>
    </location>
</feature>
<dbReference type="AlphaFoldDB" id="A0A834EZW4"/>
<protein>
    <recommendedName>
        <fullName evidence="5">Osteocrin</fullName>
    </recommendedName>
</protein>
<organism evidence="3 4">
    <name type="scientific">Oryzias melastigma</name>
    <name type="common">Marine medaka</name>
    <dbReference type="NCBI Taxonomy" id="30732"/>
    <lineage>
        <taxon>Eukaryota</taxon>
        <taxon>Metazoa</taxon>
        <taxon>Chordata</taxon>
        <taxon>Craniata</taxon>
        <taxon>Vertebrata</taxon>
        <taxon>Euteleostomi</taxon>
        <taxon>Actinopterygii</taxon>
        <taxon>Neopterygii</taxon>
        <taxon>Teleostei</taxon>
        <taxon>Neoteleostei</taxon>
        <taxon>Acanthomorphata</taxon>
        <taxon>Ovalentaria</taxon>
        <taxon>Atherinomorphae</taxon>
        <taxon>Beloniformes</taxon>
        <taxon>Adrianichthyidae</taxon>
        <taxon>Oryziinae</taxon>
        <taxon>Oryzias</taxon>
    </lineage>
</organism>
<evidence type="ECO:0008006" key="5">
    <source>
        <dbReference type="Google" id="ProtNLM"/>
    </source>
</evidence>
<evidence type="ECO:0000313" key="3">
    <source>
        <dbReference type="EMBL" id="KAF6715889.1"/>
    </source>
</evidence>
<reference evidence="3" key="1">
    <citation type="journal article" name="BMC Genomics">
        <title>Long-read sequencing and de novo genome assembly of marine medaka (Oryzias melastigma).</title>
        <authorList>
            <person name="Liang P."/>
            <person name="Saqib H.S.A."/>
            <person name="Ni X."/>
            <person name="Shen Y."/>
        </authorList>
    </citation>
    <scope>NUCLEOTIDE SEQUENCE</scope>
    <source>
        <strain evidence="3">Bigg-433</strain>
    </source>
</reference>
<accession>A0A834EZW4</accession>
<feature type="chain" id="PRO_5032632231" description="Osteocrin" evidence="2">
    <location>
        <begin position="24"/>
        <end position="115"/>
    </location>
</feature>
<proteinExistence type="predicted"/>
<evidence type="ECO:0000256" key="1">
    <source>
        <dbReference type="SAM" id="MobiDB-lite"/>
    </source>
</evidence>
<keyword evidence="2" id="KW-0732">Signal</keyword>
<dbReference type="EMBL" id="WKFB01001022">
    <property type="protein sequence ID" value="KAF6715889.1"/>
    <property type="molecule type" value="Genomic_DNA"/>
</dbReference>
<evidence type="ECO:0000313" key="4">
    <source>
        <dbReference type="Proteomes" id="UP000646548"/>
    </source>
</evidence>
<dbReference type="Proteomes" id="UP000646548">
    <property type="component" value="Unassembled WGS sequence"/>
</dbReference>